<reference evidence="1" key="1">
    <citation type="submission" date="2013-04" db="EMBL/GenBank/DDBJ databases">
        <authorList>
            <person name="Qu J."/>
            <person name="Murali S.C."/>
            <person name="Bandaranaike D."/>
            <person name="Bellair M."/>
            <person name="Blankenburg K."/>
            <person name="Chao H."/>
            <person name="Dinh H."/>
            <person name="Doddapaneni H."/>
            <person name="Downs B."/>
            <person name="Dugan-Rocha S."/>
            <person name="Elkadiri S."/>
            <person name="Gnanaolivu R.D."/>
            <person name="Hernandez B."/>
            <person name="Javaid M."/>
            <person name="Jayaseelan J.C."/>
            <person name="Lee S."/>
            <person name="Li M."/>
            <person name="Ming W."/>
            <person name="Munidasa M."/>
            <person name="Muniz J."/>
            <person name="Nguyen L."/>
            <person name="Ongeri F."/>
            <person name="Osuji N."/>
            <person name="Pu L.-L."/>
            <person name="Puazo M."/>
            <person name="Qu C."/>
            <person name="Quiroz J."/>
            <person name="Raj R."/>
            <person name="Weissenberger G."/>
            <person name="Xin Y."/>
            <person name="Zou X."/>
            <person name="Han Y."/>
            <person name="Richards S."/>
            <person name="Worley K."/>
            <person name="Muzny D."/>
            <person name="Gibbs R."/>
        </authorList>
    </citation>
    <scope>NUCLEOTIDE SEQUENCE</scope>
    <source>
        <strain evidence="1">Sampled in the wild</strain>
    </source>
</reference>
<dbReference type="PANTHER" id="PTHR46114:SF1">
    <property type="entry name" value="ZAD DOMAIN-CONTAINING PROTEIN"/>
    <property type="match status" value="1"/>
</dbReference>
<dbReference type="EMBL" id="KZ308672">
    <property type="protein sequence ID" value="KAG8232944.1"/>
    <property type="molecule type" value="Genomic_DNA"/>
</dbReference>
<reference evidence="1" key="2">
    <citation type="submission" date="2017-10" db="EMBL/GenBank/DDBJ databases">
        <title>Ladona fulva Genome sequencing and assembly.</title>
        <authorList>
            <person name="Murali S."/>
            <person name="Richards S."/>
            <person name="Bandaranaike D."/>
            <person name="Bellair M."/>
            <person name="Blankenburg K."/>
            <person name="Chao H."/>
            <person name="Dinh H."/>
            <person name="Doddapaneni H."/>
            <person name="Dugan-Rocha S."/>
            <person name="Elkadiri S."/>
            <person name="Gnanaolivu R."/>
            <person name="Hernandez B."/>
            <person name="Skinner E."/>
            <person name="Javaid M."/>
            <person name="Lee S."/>
            <person name="Li M."/>
            <person name="Ming W."/>
            <person name="Munidasa M."/>
            <person name="Muniz J."/>
            <person name="Nguyen L."/>
            <person name="Hughes D."/>
            <person name="Osuji N."/>
            <person name="Pu L.-L."/>
            <person name="Puazo M."/>
            <person name="Qu C."/>
            <person name="Quiroz J."/>
            <person name="Raj R."/>
            <person name="Weissenberger G."/>
            <person name="Xin Y."/>
            <person name="Zou X."/>
            <person name="Han Y."/>
            <person name="Worley K."/>
            <person name="Muzny D."/>
            <person name="Gibbs R."/>
        </authorList>
    </citation>
    <scope>NUCLEOTIDE SEQUENCE</scope>
    <source>
        <strain evidence="1">Sampled in the wild</strain>
    </source>
</reference>
<dbReference type="Proteomes" id="UP000792457">
    <property type="component" value="Unassembled WGS sequence"/>
</dbReference>
<organism evidence="1 2">
    <name type="scientific">Ladona fulva</name>
    <name type="common">Scarce chaser dragonfly</name>
    <name type="synonym">Libellula fulva</name>
    <dbReference type="NCBI Taxonomy" id="123851"/>
    <lineage>
        <taxon>Eukaryota</taxon>
        <taxon>Metazoa</taxon>
        <taxon>Ecdysozoa</taxon>
        <taxon>Arthropoda</taxon>
        <taxon>Hexapoda</taxon>
        <taxon>Insecta</taxon>
        <taxon>Pterygota</taxon>
        <taxon>Palaeoptera</taxon>
        <taxon>Odonata</taxon>
        <taxon>Epiprocta</taxon>
        <taxon>Anisoptera</taxon>
        <taxon>Libelluloidea</taxon>
        <taxon>Libellulidae</taxon>
        <taxon>Ladona</taxon>
    </lineage>
</organism>
<comment type="caution">
    <text evidence="1">The sequence shown here is derived from an EMBL/GenBank/DDBJ whole genome shotgun (WGS) entry which is preliminary data.</text>
</comment>
<accession>A0A8K0KD03</accession>
<dbReference type="AlphaFoldDB" id="A0A8K0KD03"/>
<gene>
    <name evidence="1" type="ORF">J437_LFUL013109</name>
</gene>
<name>A0A8K0KD03_LADFU</name>
<evidence type="ECO:0000313" key="2">
    <source>
        <dbReference type="Proteomes" id="UP000792457"/>
    </source>
</evidence>
<sequence>MLARNLSIKVHFLQSHLAEFPKNIGAVSDEQGERFHQDMNVMQECHQVQFLWFWIKMRVSFTIKIKRDREKLMSYLNSDAES</sequence>
<evidence type="ECO:0000313" key="1">
    <source>
        <dbReference type="EMBL" id="KAG8232944.1"/>
    </source>
</evidence>
<protein>
    <submittedName>
        <fullName evidence="1">Uncharacterized protein</fullName>
    </submittedName>
</protein>
<keyword evidence="2" id="KW-1185">Reference proteome</keyword>
<dbReference type="OrthoDB" id="6744094at2759"/>
<dbReference type="PANTHER" id="PTHR46114">
    <property type="entry name" value="APPLE DOMAIN-CONTAINING PROTEIN"/>
    <property type="match status" value="1"/>
</dbReference>
<proteinExistence type="predicted"/>